<dbReference type="EMBL" id="JACGWJ010000016">
    <property type="protein sequence ID" value="KAL0360664.1"/>
    <property type="molecule type" value="Genomic_DNA"/>
</dbReference>
<dbReference type="SUPFAM" id="SSF54631">
    <property type="entry name" value="CBS-domain pair"/>
    <property type="match status" value="1"/>
</dbReference>
<comment type="caution">
    <text evidence="4">The sequence shown here is derived from an EMBL/GenBank/DDBJ whole genome shotgun (WGS) entry which is preliminary data.</text>
</comment>
<dbReference type="Pfam" id="PF00571">
    <property type="entry name" value="CBS"/>
    <property type="match status" value="1"/>
</dbReference>
<organism evidence="4">
    <name type="scientific">Sesamum radiatum</name>
    <name type="common">Black benniseed</name>
    <dbReference type="NCBI Taxonomy" id="300843"/>
    <lineage>
        <taxon>Eukaryota</taxon>
        <taxon>Viridiplantae</taxon>
        <taxon>Streptophyta</taxon>
        <taxon>Embryophyta</taxon>
        <taxon>Tracheophyta</taxon>
        <taxon>Spermatophyta</taxon>
        <taxon>Magnoliopsida</taxon>
        <taxon>eudicotyledons</taxon>
        <taxon>Gunneridae</taxon>
        <taxon>Pentapetalae</taxon>
        <taxon>asterids</taxon>
        <taxon>lamiids</taxon>
        <taxon>Lamiales</taxon>
        <taxon>Pedaliaceae</taxon>
        <taxon>Sesamum</taxon>
    </lineage>
</organism>
<dbReference type="InterPro" id="IPR051257">
    <property type="entry name" value="Diverse_CBS-Domain"/>
</dbReference>
<evidence type="ECO:0000256" key="2">
    <source>
        <dbReference type="SAM" id="MobiDB-lite"/>
    </source>
</evidence>
<evidence type="ECO:0000256" key="1">
    <source>
        <dbReference type="ARBA" id="ARBA00023122"/>
    </source>
</evidence>
<evidence type="ECO:0000259" key="3">
    <source>
        <dbReference type="Pfam" id="PF00571"/>
    </source>
</evidence>
<dbReference type="PANTHER" id="PTHR43080:SF12">
    <property type="entry name" value="CYSTATHIONINE BETA-SYNTHASE (CBS) FAMILY PROTEIN"/>
    <property type="match status" value="1"/>
</dbReference>
<keyword evidence="1" id="KW-0129">CBS domain</keyword>
<reference evidence="4" key="2">
    <citation type="journal article" date="2024" name="Plant">
        <title>Genomic evolution and insights into agronomic trait innovations of Sesamum species.</title>
        <authorList>
            <person name="Miao H."/>
            <person name="Wang L."/>
            <person name="Qu L."/>
            <person name="Liu H."/>
            <person name="Sun Y."/>
            <person name="Le M."/>
            <person name="Wang Q."/>
            <person name="Wei S."/>
            <person name="Zheng Y."/>
            <person name="Lin W."/>
            <person name="Duan Y."/>
            <person name="Cao H."/>
            <person name="Xiong S."/>
            <person name="Wang X."/>
            <person name="Wei L."/>
            <person name="Li C."/>
            <person name="Ma Q."/>
            <person name="Ju M."/>
            <person name="Zhao R."/>
            <person name="Li G."/>
            <person name="Mu C."/>
            <person name="Tian Q."/>
            <person name="Mei H."/>
            <person name="Zhang T."/>
            <person name="Gao T."/>
            <person name="Zhang H."/>
        </authorList>
    </citation>
    <scope>NUCLEOTIDE SEQUENCE</scope>
    <source>
        <strain evidence="4">G02</strain>
    </source>
</reference>
<dbReference type="Gene3D" id="3.10.580.10">
    <property type="entry name" value="CBS-domain"/>
    <property type="match status" value="1"/>
</dbReference>
<protein>
    <submittedName>
        <fullName evidence="4">CBS domain-containing protein CBSX3, mitochondrial</fullName>
    </submittedName>
</protein>
<reference evidence="4" key="1">
    <citation type="submission" date="2020-06" db="EMBL/GenBank/DDBJ databases">
        <authorList>
            <person name="Li T."/>
            <person name="Hu X."/>
            <person name="Zhang T."/>
            <person name="Song X."/>
            <person name="Zhang H."/>
            <person name="Dai N."/>
            <person name="Sheng W."/>
            <person name="Hou X."/>
            <person name="Wei L."/>
        </authorList>
    </citation>
    <scope>NUCLEOTIDE SEQUENCE</scope>
    <source>
        <strain evidence="4">G02</strain>
        <tissue evidence="4">Leaf</tissue>
    </source>
</reference>
<dbReference type="AlphaFoldDB" id="A0AAW2PZ08"/>
<evidence type="ECO:0000313" key="4">
    <source>
        <dbReference type="EMBL" id="KAL0360664.1"/>
    </source>
</evidence>
<dbReference type="InterPro" id="IPR046342">
    <property type="entry name" value="CBS_dom_sf"/>
</dbReference>
<accession>A0AAW2PZ08</accession>
<proteinExistence type="predicted"/>
<gene>
    <name evidence="4" type="ORF">Sradi_3750900</name>
</gene>
<name>A0AAW2PZ08_SESRA</name>
<feature type="domain" description="CBS" evidence="3">
    <location>
        <begin position="148"/>
        <end position="178"/>
    </location>
</feature>
<sequence length="197" mass="22227">MFYQMFRSTGPKMQSLFRAVKCSLKNGHIAGGTLDLVKVFPHSGHARSSPSTPTKHRKGFNDPNMVARSHTMPQKGLQNTTVADVLMTKGDERVGSWLWCRSDDTVYDAVKQMAQKQHRIIGGSKARRETADSRDFDRKSLKQNGVFMLAENHIRHAPVINGRIVGMISIVDVVRAVLEQQHGEVRQLNEYIQGDYH</sequence>
<dbReference type="PANTHER" id="PTHR43080">
    <property type="entry name" value="CBS DOMAIN-CONTAINING PROTEIN CBSX3, MITOCHONDRIAL"/>
    <property type="match status" value="1"/>
</dbReference>
<dbReference type="InterPro" id="IPR000644">
    <property type="entry name" value="CBS_dom"/>
</dbReference>
<feature type="region of interest" description="Disordered" evidence="2">
    <location>
        <begin position="43"/>
        <end position="62"/>
    </location>
</feature>